<organism evidence="1 2">
    <name type="scientific">Paxillus rubicundulus Ve08.2h10</name>
    <dbReference type="NCBI Taxonomy" id="930991"/>
    <lineage>
        <taxon>Eukaryota</taxon>
        <taxon>Fungi</taxon>
        <taxon>Dikarya</taxon>
        <taxon>Basidiomycota</taxon>
        <taxon>Agaricomycotina</taxon>
        <taxon>Agaricomycetes</taxon>
        <taxon>Agaricomycetidae</taxon>
        <taxon>Boletales</taxon>
        <taxon>Paxilineae</taxon>
        <taxon>Paxillaceae</taxon>
        <taxon>Paxillus</taxon>
    </lineage>
</organism>
<accession>A0A0D0E6V3</accession>
<reference evidence="1 2" key="1">
    <citation type="submission" date="2014-04" db="EMBL/GenBank/DDBJ databases">
        <authorList>
            <consortium name="DOE Joint Genome Institute"/>
            <person name="Kuo A."/>
            <person name="Kohler A."/>
            <person name="Jargeat P."/>
            <person name="Nagy L.G."/>
            <person name="Floudas D."/>
            <person name="Copeland A."/>
            <person name="Barry K.W."/>
            <person name="Cichocki N."/>
            <person name="Veneault-Fourrey C."/>
            <person name="LaButti K."/>
            <person name="Lindquist E.A."/>
            <person name="Lipzen A."/>
            <person name="Lundell T."/>
            <person name="Morin E."/>
            <person name="Murat C."/>
            <person name="Sun H."/>
            <person name="Tunlid A."/>
            <person name="Henrissat B."/>
            <person name="Grigoriev I.V."/>
            <person name="Hibbett D.S."/>
            <person name="Martin F."/>
            <person name="Nordberg H.P."/>
            <person name="Cantor M.N."/>
            <person name="Hua S.X."/>
        </authorList>
    </citation>
    <scope>NUCLEOTIDE SEQUENCE [LARGE SCALE GENOMIC DNA]</scope>
    <source>
        <strain evidence="1 2">Ve08.2h10</strain>
    </source>
</reference>
<reference evidence="2" key="2">
    <citation type="submission" date="2015-01" db="EMBL/GenBank/DDBJ databases">
        <title>Evolutionary Origins and Diversification of the Mycorrhizal Mutualists.</title>
        <authorList>
            <consortium name="DOE Joint Genome Institute"/>
            <consortium name="Mycorrhizal Genomics Consortium"/>
            <person name="Kohler A."/>
            <person name="Kuo A."/>
            <person name="Nagy L.G."/>
            <person name="Floudas D."/>
            <person name="Copeland A."/>
            <person name="Barry K.W."/>
            <person name="Cichocki N."/>
            <person name="Veneault-Fourrey C."/>
            <person name="LaButti K."/>
            <person name="Lindquist E.A."/>
            <person name="Lipzen A."/>
            <person name="Lundell T."/>
            <person name="Morin E."/>
            <person name="Murat C."/>
            <person name="Riley R."/>
            <person name="Ohm R."/>
            <person name="Sun H."/>
            <person name="Tunlid A."/>
            <person name="Henrissat B."/>
            <person name="Grigoriev I.V."/>
            <person name="Hibbett D.S."/>
            <person name="Martin F."/>
        </authorList>
    </citation>
    <scope>NUCLEOTIDE SEQUENCE [LARGE SCALE GENOMIC DNA]</scope>
    <source>
        <strain evidence="2">Ve08.2h10</strain>
    </source>
</reference>
<protein>
    <submittedName>
        <fullName evidence="1">Uncharacterized protein</fullName>
    </submittedName>
</protein>
<dbReference type="Proteomes" id="UP000054538">
    <property type="component" value="Unassembled WGS sequence"/>
</dbReference>
<proteinExistence type="predicted"/>
<dbReference type="EMBL" id="KN824943">
    <property type="protein sequence ID" value="KIK97284.1"/>
    <property type="molecule type" value="Genomic_DNA"/>
</dbReference>
<sequence>MPNLTIINDLKEPIHVAFYIGAPTHWKNNLQPNERWTADLPSIPLYFQVRWAERTDHDSGAVYRSREFNALDSWGTAGTIGAACVAGTASVVTAIACTAVGMGAAGGALATPMMMAASAGERSWVHSCIIHDDQITLMMRCAVYLPDQAAQDMLR</sequence>
<dbReference type="InParanoid" id="A0A0D0E6V3"/>
<evidence type="ECO:0000313" key="2">
    <source>
        <dbReference type="Proteomes" id="UP000054538"/>
    </source>
</evidence>
<keyword evidence="2" id="KW-1185">Reference proteome</keyword>
<name>A0A0D0E6V3_9AGAM</name>
<dbReference type="OrthoDB" id="2686336at2759"/>
<dbReference type="HOGENOM" id="CLU_1696084_0_0_1"/>
<gene>
    <name evidence="1" type="ORF">PAXRUDRAFT_825089</name>
</gene>
<dbReference type="AlphaFoldDB" id="A0A0D0E6V3"/>
<evidence type="ECO:0000313" key="1">
    <source>
        <dbReference type="EMBL" id="KIK97284.1"/>
    </source>
</evidence>